<dbReference type="GO" id="GO:0006260">
    <property type="term" value="P:DNA replication"/>
    <property type="evidence" value="ECO:0007669"/>
    <property type="project" value="UniProtKB-KW"/>
</dbReference>
<dbReference type="PANTHER" id="PTHR33175">
    <property type="entry name" value="DNA-BINDING PROTEIN HU"/>
    <property type="match status" value="1"/>
</dbReference>
<dbReference type="EMBL" id="LR794158">
    <property type="protein sequence ID" value="CAB3976235.1"/>
    <property type="molecule type" value="Genomic_DNA"/>
</dbReference>
<name>A0A6J5JW99_9GAMM</name>
<keyword evidence="6" id="KW-0426">Late protein</keyword>
<evidence type="ECO:0000256" key="6">
    <source>
        <dbReference type="ARBA" id="ARBA00022921"/>
    </source>
</evidence>
<comment type="similarity">
    <text evidence="2 11">Belongs to the bacterial histone-like protein family.</text>
</comment>
<dbReference type="InterPro" id="IPR010992">
    <property type="entry name" value="IHF-like_DNA-bd_dom_sf"/>
</dbReference>
<keyword evidence="13" id="KW-1185">Reference proteome</keyword>
<organism evidence="12 13">
    <name type="scientific">Candidatus Azoamicus ciliaticola</name>
    <dbReference type="NCBI Taxonomy" id="2652803"/>
    <lineage>
        <taxon>Bacteria</taxon>
        <taxon>Pseudomonadati</taxon>
        <taxon>Pseudomonadota</taxon>
        <taxon>Gammaproteobacteria</taxon>
        <taxon>Candidatus Azoamicaceae</taxon>
        <taxon>Candidatus Azoamicus</taxon>
    </lineage>
</organism>
<evidence type="ECO:0000256" key="1">
    <source>
        <dbReference type="ARBA" id="ARBA00004328"/>
    </source>
</evidence>
<dbReference type="KEGG" id="acil:ESZ_00014"/>
<comment type="subcellular location">
    <subcellularLocation>
        <location evidence="1">Virion</location>
    </subcellularLocation>
</comment>
<dbReference type="SMART" id="SM00411">
    <property type="entry name" value="BHL"/>
    <property type="match status" value="1"/>
</dbReference>
<comment type="function">
    <text evidence="10">DNA-binding protein that plays a critical role in nucleoid compaction, genome replication and DNA replication and transcription. Binds to both ssDNA and dsDNA with a binding site covering about 15 nucleotides. Displays DNA-supercoiling activity only when associated with the viral DNA topoisomerase 2.</text>
</comment>
<evidence type="ECO:0000256" key="4">
    <source>
        <dbReference type="ARBA" id="ARBA00016145"/>
    </source>
</evidence>
<proteinExistence type="inferred from homology"/>
<dbReference type="Pfam" id="PF00216">
    <property type="entry name" value="Bac_DNA_binding"/>
    <property type="match status" value="1"/>
</dbReference>
<dbReference type="SUPFAM" id="SSF47729">
    <property type="entry name" value="IHF-like DNA-binding proteins"/>
    <property type="match status" value="1"/>
</dbReference>
<dbReference type="Proteomes" id="UP000509549">
    <property type="component" value="Chromosome"/>
</dbReference>
<sequence length="107" mass="12343">MQNTEIKQYLTKQKLLQHIANNTGLSKKNVNAVFETLNETIKAHIKKDGPEKFILPGLLKLTVKNVPEQKEKIGFNPFTKKEMKFKAKPASRKIKVRILKNLKDMVK</sequence>
<keyword evidence="7" id="KW-0238">DNA-binding</keyword>
<reference evidence="12 13" key="1">
    <citation type="submission" date="2020-04" db="EMBL/GenBank/DDBJ databases">
        <authorList>
            <person name="Graf S J."/>
        </authorList>
    </citation>
    <scope>NUCLEOTIDE SEQUENCE [LARGE SCALE GENOMIC DNA]</scope>
    <source>
        <strain evidence="12">1</strain>
    </source>
</reference>
<comment type="subunit">
    <text evidence="3">Homodimer.</text>
</comment>
<evidence type="ECO:0000256" key="8">
    <source>
        <dbReference type="ARBA" id="ARBA00033120"/>
    </source>
</evidence>
<gene>
    <name evidence="12" type="ORF">ESZ_00014</name>
</gene>
<evidence type="ECO:0000313" key="12">
    <source>
        <dbReference type="EMBL" id="CAB3976235.1"/>
    </source>
</evidence>
<dbReference type="GO" id="GO:0005829">
    <property type="term" value="C:cytosol"/>
    <property type="evidence" value="ECO:0007669"/>
    <property type="project" value="TreeGrafter"/>
</dbReference>
<protein>
    <recommendedName>
        <fullName evidence="4">Viral histone-like protein</fullName>
    </recommendedName>
    <alternativeName>
        <fullName evidence="9">DNA-binding protein pA104R</fullName>
    </alternativeName>
    <alternativeName>
        <fullName evidence="8">pA104R</fullName>
    </alternativeName>
</protein>
<accession>A0A6J5JW99</accession>
<evidence type="ECO:0000256" key="9">
    <source>
        <dbReference type="ARBA" id="ARBA00033227"/>
    </source>
</evidence>
<evidence type="ECO:0000313" key="13">
    <source>
        <dbReference type="Proteomes" id="UP000509549"/>
    </source>
</evidence>
<evidence type="ECO:0000256" key="10">
    <source>
        <dbReference type="ARBA" id="ARBA00046140"/>
    </source>
</evidence>
<keyword evidence="5" id="KW-0235">DNA replication</keyword>
<evidence type="ECO:0000256" key="7">
    <source>
        <dbReference type="ARBA" id="ARBA00023125"/>
    </source>
</evidence>
<dbReference type="PANTHER" id="PTHR33175:SF13">
    <property type="entry name" value="HISTONE-LIKE PROTEIN"/>
    <property type="match status" value="1"/>
</dbReference>
<evidence type="ECO:0000256" key="3">
    <source>
        <dbReference type="ARBA" id="ARBA00011738"/>
    </source>
</evidence>
<dbReference type="Gene3D" id="4.10.520.10">
    <property type="entry name" value="IHF-like DNA-binding proteins"/>
    <property type="match status" value="1"/>
</dbReference>
<dbReference type="InterPro" id="IPR000119">
    <property type="entry name" value="Hist_DNA-bd"/>
</dbReference>
<evidence type="ECO:0000256" key="11">
    <source>
        <dbReference type="RuleBase" id="RU003939"/>
    </source>
</evidence>
<evidence type="ECO:0000256" key="2">
    <source>
        <dbReference type="ARBA" id="ARBA00010529"/>
    </source>
</evidence>
<dbReference type="GO" id="GO:0003677">
    <property type="term" value="F:DNA binding"/>
    <property type="evidence" value="ECO:0007669"/>
    <property type="project" value="UniProtKB-KW"/>
</dbReference>
<dbReference type="GO" id="GO:0030527">
    <property type="term" value="F:structural constituent of chromatin"/>
    <property type="evidence" value="ECO:0007669"/>
    <property type="project" value="InterPro"/>
</dbReference>
<evidence type="ECO:0000256" key="5">
    <source>
        <dbReference type="ARBA" id="ARBA00022705"/>
    </source>
</evidence>
<dbReference type="CDD" id="cd13834">
    <property type="entry name" value="HU_like"/>
    <property type="match status" value="1"/>
</dbReference>
<dbReference type="AlphaFoldDB" id="A0A6J5JW99"/>
<dbReference type="RefSeq" id="WP_176604772.1">
    <property type="nucleotide sequence ID" value="NZ_LR794158.1"/>
</dbReference>